<organism evidence="2 3">
    <name type="scientific">Thamnocephalis sphaerospora</name>
    <dbReference type="NCBI Taxonomy" id="78915"/>
    <lineage>
        <taxon>Eukaryota</taxon>
        <taxon>Fungi</taxon>
        <taxon>Fungi incertae sedis</taxon>
        <taxon>Zoopagomycota</taxon>
        <taxon>Zoopagomycotina</taxon>
        <taxon>Zoopagomycetes</taxon>
        <taxon>Zoopagales</taxon>
        <taxon>Sigmoideomycetaceae</taxon>
        <taxon>Thamnocephalis</taxon>
    </lineage>
</organism>
<dbReference type="InterPro" id="IPR036047">
    <property type="entry name" value="F-box-like_dom_sf"/>
</dbReference>
<dbReference type="Proteomes" id="UP000271241">
    <property type="component" value="Unassembled WGS sequence"/>
</dbReference>
<evidence type="ECO:0000313" key="2">
    <source>
        <dbReference type="EMBL" id="RKP06913.1"/>
    </source>
</evidence>
<dbReference type="Gene3D" id="1.20.1280.50">
    <property type="match status" value="1"/>
</dbReference>
<dbReference type="PROSITE" id="PS50181">
    <property type="entry name" value="FBOX"/>
    <property type="match status" value="1"/>
</dbReference>
<evidence type="ECO:0000313" key="3">
    <source>
        <dbReference type="Proteomes" id="UP000271241"/>
    </source>
</evidence>
<keyword evidence="3" id="KW-1185">Reference proteome</keyword>
<dbReference type="AlphaFoldDB" id="A0A4P9XLZ5"/>
<reference evidence="3" key="1">
    <citation type="journal article" date="2018" name="Nat. Microbiol.">
        <title>Leveraging single-cell genomics to expand the fungal tree of life.</title>
        <authorList>
            <person name="Ahrendt S.R."/>
            <person name="Quandt C.A."/>
            <person name="Ciobanu D."/>
            <person name="Clum A."/>
            <person name="Salamov A."/>
            <person name="Andreopoulos B."/>
            <person name="Cheng J.F."/>
            <person name="Woyke T."/>
            <person name="Pelin A."/>
            <person name="Henrissat B."/>
            <person name="Reynolds N.K."/>
            <person name="Benny G.L."/>
            <person name="Smith M.E."/>
            <person name="James T.Y."/>
            <person name="Grigoriev I.V."/>
        </authorList>
    </citation>
    <scope>NUCLEOTIDE SEQUENCE [LARGE SCALE GENOMIC DNA]</scope>
    <source>
        <strain evidence="3">RSA 1356</strain>
    </source>
</reference>
<accession>A0A4P9XLZ5</accession>
<gene>
    <name evidence="2" type="ORF">THASP1DRAFT_31273</name>
</gene>
<name>A0A4P9XLZ5_9FUNG</name>
<sequence length="526" mass="61105">MDYIPEELFSRILEALDETSLVVLSCVSRRCRARIACRQAWWRKRFERHFLYEDEHELKWLQHQMRVHVIKAYVRSISSGRTNAQRDTRLDWFTAYCMRRATEYRWRHGQCTRHQLTNVAITRPRGIRLQSMLLSPNGSPAKNAVIVSQWLFPPQKQPTWLLEQPCWGDTAMEHINVRDSWSGEYTIIRGTHIRKDDSHADLHSLYVWHSAAFHKPPRVIVAGQFVMNISVFKNWVVCQYLASETARRYTTHIYNLASNLYCSESLAPVTSCRILSATQESVHIIQLHYSELDIDSALATCVLWDVTPSHAAPFKWKAARKKEVFKTKQSPVRSDCVDDNRFLLWTDCEEGDDEVYAEIAPGGISSLVLLQVVNDVTGASLEEKWSNSIRAAKVWPIVSRNLLLVDYKDTSDVLLSLEDGSVIHRVSLPCWYYSHLYPLEAQWRGMTKHATWKDPRRGLSRDCRTKTLPNAMIYGRDAAFSVFDYADYIRRPYQKTQLALEQQLASFIDVTNLSADKRHMLFRVFV</sequence>
<evidence type="ECO:0000259" key="1">
    <source>
        <dbReference type="PROSITE" id="PS50181"/>
    </source>
</evidence>
<proteinExistence type="predicted"/>
<feature type="domain" description="F-box" evidence="1">
    <location>
        <begin position="1"/>
        <end position="45"/>
    </location>
</feature>
<dbReference type="InterPro" id="IPR001810">
    <property type="entry name" value="F-box_dom"/>
</dbReference>
<protein>
    <recommendedName>
        <fullName evidence="1">F-box domain-containing protein</fullName>
    </recommendedName>
</protein>
<dbReference type="EMBL" id="KZ992795">
    <property type="protein sequence ID" value="RKP06913.1"/>
    <property type="molecule type" value="Genomic_DNA"/>
</dbReference>
<dbReference type="SUPFAM" id="SSF81383">
    <property type="entry name" value="F-box domain"/>
    <property type="match status" value="1"/>
</dbReference>